<keyword evidence="3" id="KW-0963">Cytoplasm</keyword>
<dbReference type="Proteomes" id="UP000815325">
    <property type="component" value="Unassembled WGS sequence"/>
</dbReference>
<dbReference type="SUPFAM" id="SSF100950">
    <property type="entry name" value="NagB/RpiA/CoA transferase-like"/>
    <property type="match status" value="1"/>
</dbReference>
<keyword evidence="5" id="KW-0648">Protein biosynthesis</keyword>
<evidence type="ECO:0000313" key="12">
    <source>
        <dbReference type="Proteomes" id="UP000815325"/>
    </source>
</evidence>
<comment type="subunit">
    <text evidence="8">Component of the translation initiation factor 2B (eIF2B) complex which is a heterodecamer of two sets of five different subunits: alpha, beta, gamma, delta and epsilon. Subunits alpha, beta and delta comprise a regulatory subcomplex and subunits epsilon and gamma comprise a catalytic subcomplex. Within the complex, the hexameric regulatory complex resides at the center, with the two heterodimeric catalytic subcomplexes bound on opposite sides.</text>
</comment>
<dbReference type="InterPro" id="IPR051501">
    <property type="entry name" value="eIF2B_alpha/beta/delta"/>
</dbReference>
<feature type="region of interest" description="Disordered" evidence="10">
    <location>
        <begin position="1"/>
        <end position="22"/>
    </location>
</feature>
<dbReference type="Pfam" id="PF01008">
    <property type="entry name" value="IF-2B"/>
    <property type="match status" value="2"/>
</dbReference>
<evidence type="ECO:0000256" key="10">
    <source>
        <dbReference type="SAM" id="MobiDB-lite"/>
    </source>
</evidence>
<keyword evidence="12" id="KW-1185">Reference proteome</keyword>
<evidence type="ECO:0000256" key="2">
    <source>
        <dbReference type="ARBA" id="ARBA00007251"/>
    </source>
</evidence>
<evidence type="ECO:0000256" key="7">
    <source>
        <dbReference type="ARBA" id="ARBA00044236"/>
    </source>
</evidence>
<dbReference type="InterPro" id="IPR000649">
    <property type="entry name" value="IF-2B-related"/>
</dbReference>
<evidence type="ECO:0000256" key="6">
    <source>
        <dbReference type="ARBA" id="ARBA00044208"/>
    </source>
</evidence>
<protein>
    <recommendedName>
        <fullName evidence="6">Translation initiation factor eIF2B subunit alpha</fullName>
    </recommendedName>
    <alternativeName>
        <fullName evidence="7">eIF2B GDP-GTP exchange factor subunit alpha</fullName>
    </alternativeName>
</protein>
<accession>A0ABQ7GHA2</accession>
<evidence type="ECO:0000256" key="3">
    <source>
        <dbReference type="ARBA" id="ARBA00022490"/>
    </source>
</evidence>
<dbReference type="InterPro" id="IPR037171">
    <property type="entry name" value="NagB/RpiA_transferase-like"/>
</dbReference>
<evidence type="ECO:0000256" key="5">
    <source>
        <dbReference type="ARBA" id="ARBA00022917"/>
    </source>
</evidence>
<evidence type="ECO:0000256" key="9">
    <source>
        <dbReference type="RuleBase" id="RU003814"/>
    </source>
</evidence>
<proteinExistence type="inferred from homology"/>
<name>A0ABQ7GHA2_DUNSA</name>
<sequence length="322" mass="34901">MPYRTKPGSFSNLPGIGEHGHEHQHCDTLEDAAVHEFREATANPSTPVAVAAIRALTLVIKLSTSSTVMGLSEDLQKAAAALKQVNPSSIAGKAGSELFVCYCSGILSQSTRDEREGIEVLKKKLISRGQQFEETSKRARSTIAELGARFIRTNATVLTHGFSRVVLTLLKRAVAQVATSALRDHPGVHLQAWECSWKVRAHRGVELVLIGAEAVVENGGVINKLGSYQTAICAKVLNKPVYVAVESYKFARLYPLGQRDLPEERKACDLGPLLPSKVTLENPSRDYTPPNFISGLITDLGVLTPAAVSDELIQLYEGHRLG</sequence>
<dbReference type="PANTHER" id="PTHR45860:SF1">
    <property type="entry name" value="TRANSLATION INITIATION FACTOR EIF-2B SUBUNIT ALPHA"/>
    <property type="match status" value="1"/>
</dbReference>
<dbReference type="PANTHER" id="PTHR45860">
    <property type="entry name" value="TRANSLATION INITIATION FACTOR EIF-2B SUBUNIT ALPHA"/>
    <property type="match status" value="1"/>
</dbReference>
<dbReference type="EMBL" id="MU069783">
    <property type="protein sequence ID" value="KAF5833942.1"/>
    <property type="molecule type" value="Genomic_DNA"/>
</dbReference>
<evidence type="ECO:0000313" key="11">
    <source>
        <dbReference type="EMBL" id="KAF5833942.1"/>
    </source>
</evidence>
<dbReference type="InterPro" id="IPR042529">
    <property type="entry name" value="IF_2B-like_C"/>
</dbReference>
<keyword evidence="4 11" id="KW-0396">Initiation factor</keyword>
<organism evidence="11 12">
    <name type="scientific">Dunaliella salina</name>
    <name type="common">Green alga</name>
    <name type="synonym">Protococcus salinus</name>
    <dbReference type="NCBI Taxonomy" id="3046"/>
    <lineage>
        <taxon>Eukaryota</taxon>
        <taxon>Viridiplantae</taxon>
        <taxon>Chlorophyta</taxon>
        <taxon>core chlorophytes</taxon>
        <taxon>Chlorophyceae</taxon>
        <taxon>CS clade</taxon>
        <taxon>Chlamydomonadales</taxon>
        <taxon>Dunaliellaceae</taxon>
        <taxon>Dunaliella</taxon>
    </lineage>
</organism>
<dbReference type="GO" id="GO:0003743">
    <property type="term" value="F:translation initiation factor activity"/>
    <property type="evidence" value="ECO:0007669"/>
    <property type="project" value="UniProtKB-KW"/>
</dbReference>
<evidence type="ECO:0000256" key="8">
    <source>
        <dbReference type="ARBA" id="ARBA00046432"/>
    </source>
</evidence>
<gene>
    <name evidence="11" type="ORF">DUNSADRAFT_9554</name>
</gene>
<evidence type="ECO:0000256" key="4">
    <source>
        <dbReference type="ARBA" id="ARBA00022540"/>
    </source>
</evidence>
<comment type="subcellular location">
    <subcellularLocation>
        <location evidence="1">Cytoplasm</location>
        <location evidence="1">Cytosol</location>
    </subcellularLocation>
</comment>
<evidence type="ECO:0000256" key="1">
    <source>
        <dbReference type="ARBA" id="ARBA00004514"/>
    </source>
</evidence>
<dbReference type="Gene3D" id="1.20.120.1070">
    <property type="entry name" value="Translation initiation factor eIF-2B, N-terminal domain"/>
    <property type="match status" value="1"/>
</dbReference>
<comment type="caution">
    <text evidence="11">The sequence shown here is derived from an EMBL/GenBank/DDBJ whole genome shotgun (WGS) entry which is preliminary data.</text>
</comment>
<dbReference type="InterPro" id="IPR042528">
    <property type="entry name" value="elF-2B_alpha_N"/>
</dbReference>
<comment type="similarity">
    <text evidence="2 9">Belongs to the eIF-2B alpha/beta/delta subunits family.</text>
</comment>
<dbReference type="Gene3D" id="3.40.50.10470">
    <property type="entry name" value="Translation initiation factor eif-2b, domain 2"/>
    <property type="match status" value="2"/>
</dbReference>
<reference evidence="11" key="1">
    <citation type="submission" date="2017-08" db="EMBL/GenBank/DDBJ databases">
        <authorList>
            <person name="Polle J.E."/>
            <person name="Barry K."/>
            <person name="Cushman J."/>
            <person name="Schmutz J."/>
            <person name="Tran D."/>
            <person name="Hathwaick L.T."/>
            <person name="Yim W.C."/>
            <person name="Jenkins J."/>
            <person name="Mckie-Krisberg Z.M."/>
            <person name="Prochnik S."/>
            <person name="Lindquist E."/>
            <person name="Dockter R.B."/>
            <person name="Adam C."/>
            <person name="Molina H."/>
            <person name="Bunkerborg J."/>
            <person name="Jin E."/>
            <person name="Buchheim M."/>
            <person name="Magnuson J."/>
        </authorList>
    </citation>
    <scope>NUCLEOTIDE SEQUENCE</scope>
    <source>
        <strain evidence="11">CCAP 19/18</strain>
    </source>
</reference>